<dbReference type="Gene3D" id="3.40.50.2000">
    <property type="entry name" value="Glycogen Phosphorylase B"/>
    <property type="match status" value="2"/>
</dbReference>
<gene>
    <name evidence="4" type="ORF">DN068_11010</name>
</gene>
<dbReference type="PANTHER" id="PTHR46401:SF2">
    <property type="entry name" value="GLYCOSYLTRANSFERASE WBBK-RELATED"/>
    <property type="match status" value="1"/>
</dbReference>
<dbReference type="PANTHER" id="PTHR46401">
    <property type="entry name" value="GLYCOSYLTRANSFERASE WBBK-RELATED"/>
    <property type="match status" value="1"/>
</dbReference>
<sequence length="374" mass="43230">MRIAVNTRLLLKGKLEGIGWFTYQTLERMVKNHPEHEFIFFFDRPYDPSFVFAKNVTPVVVPPPARHPVLFYLWFDWSVPFMLRKYKADIFLSTDGQSSINTKVPTCLVMHDIAFEHYPEHLIRMQRYYWRHFSPKFARKAKRIVTVTEFSKQDISQKYHIPVEKIDVVHNGVHDAYRPLTWEEREEAKNKYADGCEYFVFVGALHPRKNVVNLLKAFVAFKKHHRTNMKLVIVGRMAWNFEELEEMKEEMPFKKDVKWSGYMDVQELSKVVGGAYALAYPSLFEGFGIPIVEALQCGVPAIVSNTSSMPEVAGDAALLVDPKDVEDIANKMAIMYKDEALRARLAAAAPAQAAKFNWDVAAEKLWESVMKTIQ</sequence>
<dbReference type="FunFam" id="3.40.50.2000:FF:000119">
    <property type="entry name" value="Glycosyl transferase group 1"/>
    <property type="match status" value="1"/>
</dbReference>
<reference evidence="4 5" key="1">
    <citation type="submission" date="2018-06" db="EMBL/GenBank/DDBJ databases">
        <title>Mucibacter soli gen. nov., sp. nov., a new member of the family Chitinophagaceae producing mucin.</title>
        <authorList>
            <person name="Kim M.-K."/>
            <person name="Park S."/>
            <person name="Kim T.-S."/>
            <person name="Joung Y."/>
            <person name="Han J.-H."/>
            <person name="Kim S.B."/>
        </authorList>
    </citation>
    <scope>NUCLEOTIDE SEQUENCE [LARGE SCALE GENOMIC DNA]</scope>
    <source>
        <strain evidence="4 5">R1-15</strain>
    </source>
</reference>
<name>A0A2W2BYI6_9BACT</name>
<dbReference type="EMBL" id="QKTW01000016">
    <property type="protein sequence ID" value="PZF72933.1"/>
    <property type="molecule type" value="Genomic_DNA"/>
</dbReference>
<feature type="domain" description="Glycosyl transferase family 1" evidence="2">
    <location>
        <begin position="185"/>
        <end position="350"/>
    </location>
</feature>
<keyword evidence="5" id="KW-1185">Reference proteome</keyword>
<accession>A0A2W2BYI6</accession>
<dbReference type="CDD" id="cd03809">
    <property type="entry name" value="GT4_MtfB-like"/>
    <property type="match status" value="1"/>
</dbReference>
<feature type="domain" description="Glycosyltransferase subfamily 4-like N-terminal" evidence="3">
    <location>
        <begin position="17"/>
        <end position="174"/>
    </location>
</feature>
<comment type="caution">
    <text evidence="4">The sequence shown here is derived from an EMBL/GenBank/DDBJ whole genome shotgun (WGS) entry which is preliminary data.</text>
</comment>
<dbReference type="InterPro" id="IPR001296">
    <property type="entry name" value="Glyco_trans_1"/>
</dbReference>
<evidence type="ECO:0000259" key="3">
    <source>
        <dbReference type="Pfam" id="PF13439"/>
    </source>
</evidence>
<evidence type="ECO:0000313" key="5">
    <source>
        <dbReference type="Proteomes" id="UP000248745"/>
    </source>
</evidence>
<proteinExistence type="predicted"/>
<evidence type="ECO:0000259" key="2">
    <source>
        <dbReference type="Pfam" id="PF00534"/>
    </source>
</evidence>
<dbReference type="Proteomes" id="UP000248745">
    <property type="component" value="Unassembled WGS sequence"/>
</dbReference>
<dbReference type="InterPro" id="IPR028098">
    <property type="entry name" value="Glyco_trans_4-like_N"/>
</dbReference>
<organism evidence="4 5">
    <name type="scientific">Taibaiella soli</name>
    <dbReference type="NCBI Taxonomy" id="1649169"/>
    <lineage>
        <taxon>Bacteria</taxon>
        <taxon>Pseudomonadati</taxon>
        <taxon>Bacteroidota</taxon>
        <taxon>Chitinophagia</taxon>
        <taxon>Chitinophagales</taxon>
        <taxon>Chitinophagaceae</taxon>
        <taxon>Taibaiella</taxon>
    </lineage>
</organism>
<protein>
    <submittedName>
        <fullName evidence="4">Glycosyltransferase family 1 protein</fullName>
    </submittedName>
</protein>
<dbReference type="Pfam" id="PF13439">
    <property type="entry name" value="Glyco_transf_4"/>
    <property type="match status" value="1"/>
</dbReference>
<evidence type="ECO:0000256" key="1">
    <source>
        <dbReference type="ARBA" id="ARBA00022679"/>
    </source>
</evidence>
<keyword evidence="1 4" id="KW-0808">Transferase</keyword>
<dbReference type="GO" id="GO:0016757">
    <property type="term" value="F:glycosyltransferase activity"/>
    <property type="evidence" value="ECO:0007669"/>
    <property type="project" value="InterPro"/>
</dbReference>
<dbReference type="Pfam" id="PF00534">
    <property type="entry name" value="Glycos_transf_1"/>
    <property type="match status" value="1"/>
</dbReference>
<evidence type="ECO:0000313" key="4">
    <source>
        <dbReference type="EMBL" id="PZF72933.1"/>
    </source>
</evidence>
<dbReference type="AlphaFoldDB" id="A0A2W2BYI6"/>
<dbReference type="SUPFAM" id="SSF53756">
    <property type="entry name" value="UDP-Glycosyltransferase/glycogen phosphorylase"/>
    <property type="match status" value="1"/>
</dbReference>